<keyword evidence="1" id="KW-0547">Nucleotide-binding</keyword>
<evidence type="ECO:0000259" key="3">
    <source>
        <dbReference type="PROSITE" id="PS51146"/>
    </source>
</evidence>
<dbReference type="InterPro" id="IPR014774">
    <property type="entry name" value="KaiC-like_dom"/>
</dbReference>
<reference evidence="5" key="1">
    <citation type="journal article" date="2008" name="J. Bacteriol.">
        <title>Genome sequence of Thermofilum pendens reveals an exceptional loss of biosynthetic pathways without genome reduction.</title>
        <authorList>
            <person name="Anderson I."/>
            <person name="Rodriguez J."/>
            <person name="Susanti D."/>
            <person name="Porat I."/>
            <person name="Reich C."/>
            <person name="Ulrich L.E."/>
            <person name="Elkins J.G."/>
            <person name="Mavromatis K."/>
            <person name="Lykidis A."/>
            <person name="Kim E."/>
            <person name="Thompson L.S."/>
            <person name="Nolan M."/>
            <person name="Land M."/>
            <person name="Copeland A."/>
            <person name="Lapidus A."/>
            <person name="Lucas S."/>
            <person name="Detter C."/>
            <person name="Zhulin I.B."/>
            <person name="Olsen G.J."/>
            <person name="Whitman W."/>
            <person name="Mukhopadhyay B."/>
            <person name="Bristow J."/>
            <person name="Kyrpides N."/>
        </authorList>
    </citation>
    <scope>NUCLEOTIDE SEQUENCE [LARGE SCALE GENOMIC DNA]</scope>
    <source>
        <strain evidence="5">DSM 2475 / Hrk 5</strain>
    </source>
</reference>
<dbReference type="eggNOG" id="arCOG01171">
    <property type="taxonomic scope" value="Archaea"/>
</dbReference>
<evidence type="ECO:0000256" key="1">
    <source>
        <dbReference type="ARBA" id="ARBA00022741"/>
    </source>
</evidence>
<sequence>MERARTGIKGLDEALEGGLPRPSSVLVAGSIGSKKNTFAQRILYEGLLEGEKGIYVTVDLFPEDIVENMEKYGMSARRFIEEGRLVFIDCFSPRVGVESSARYLVENPFDLDEVLREIVVAKREFLEPGDRYRLVISHLSTLFFSASKELIPGFIGRLHAEARRSRGIHVMVYSEGVLNKHYECFLKSLPDVVFELSRRGSSRYLRILRCIKTSYPLTPFRLSHDMSAATPVEGEER</sequence>
<dbReference type="Proteomes" id="UP000000641">
    <property type="component" value="Chromosome"/>
</dbReference>
<keyword evidence="5" id="KW-1185">Reference proteome</keyword>
<evidence type="ECO:0000313" key="5">
    <source>
        <dbReference type="Proteomes" id="UP000000641"/>
    </source>
</evidence>
<dbReference type="EMBL" id="CP000505">
    <property type="protein sequence ID" value="ABL78958.1"/>
    <property type="molecule type" value="Genomic_DNA"/>
</dbReference>
<dbReference type="Gene3D" id="3.40.50.300">
    <property type="entry name" value="P-loop containing nucleotide triphosphate hydrolases"/>
    <property type="match status" value="1"/>
</dbReference>
<dbReference type="GO" id="GO:0005524">
    <property type="term" value="F:ATP binding"/>
    <property type="evidence" value="ECO:0007669"/>
    <property type="project" value="UniProtKB-KW"/>
</dbReference>
<accession>A1S0H8</accession>
<dbReference type="EnsemblBacteria" id="ABL78958">
    <property type="protein sequence ID" value="ABL78958"/>
    <property type="gene ID" value="Tpen_1563"/>
</dbReference>
<dbReference type="PROSITE" id="PS51146">
    <property type="entry name" value="KAIC"/>
    <property type="match status" value="1"/>
</dbReference>
<dbReference type="Pfam" id="PF06745">
    <property type="entry name" value="ATPase"/>
    <property type="match status" value="1"/>
</dbReference>
<dbReference type="GeneID" id="4601521"/>
<dbReference type="InterPro" id="IPR010624">
    <property type="entry name" value="KaiC_dom"/>
</dbReference>
<keyword evidence="2" id="KW-0067">ATP-binding</keyword>
<evidence type="ECO:0000256" key="2">
    <source>
        <dbReference type="ARBA" id="ARBA00022840"/>
    </source>
</evidence>
<gene>
    <name evidence="4" type="ordered locus">Tpen_1563</name>
</gene>
<dbReference type="OrthoDB" id="27015at2157"/>
<protein>
    <submittedName>
        <fullName evidence="4">Circadian clock protein, KaiC</fullName>
    </submittedName>
</protein>
<dbReference type="STRING" id="368408.Tpen_1563"/>
<name>A1S0H8_THEPD</name>
<feature type="domain" description="KaiC" evidence="3">
    <location>
        <begin position="2"/>
        <end position="237"/>
    </location>
</feature>
<dbReference type="HOGENOM" id="CLU_1168626_0_0_2"/>
<evidence type="ECO:0000313" key="4">
    <source>
        <dbReference type="EMBL" id="ABL78958.1"/>
    </source>
</evidence>
<dbReference type="InterPro" id="IPR027417">
    <property type="entry name" value="P-loop_NTPase"/>
</dbReference>
<dbReference type="RefSeq" id="WP_011753223.1">
    <property type="nucleotide sequence ID" value="NC_008698.1"/>
</dbReference>
<dbReference type="AlphaFoldDB" id="A1S0H8"/>
<organism evidence="4 5">
    <name type="scientific">Thermofilum pendens (strain DSM 2475 / Hrk 5)</name>
    <dbReference type="NCBI Taxonomy" id="368408"/>
    <lineage>
        <taxon>Archaea</taxon>
        <taxon>Thermoproteota</taxon>
        <taxon>Thermoprotei</taxon>
        <taxon>Thermofilales</taxon>
        <taxon>Thermofilaceae</taxon>
        <taxon>Thermofilum</taxon>
    </lineage>
</organism>
<dbReference type="SUPFAM" id="SSF52540">
    <property type="entry name" value="P-loop containing nucleoside triphosphate hydrolases"/>
    <property type="match status" value="1"/>
</dbReference>
<dbReference type="KEGG" id="tpe:Tpen_1563"/>
<proteinExistence type="predicted"/>
<dbReference type="PANTHER" id="PTHR43637">
    <property type="entry name" value="UPF0273 PROTEIN TM_0370"/>
    <property type="match status" value="1"/>
</dbReference>